<protein>
    <submittedName>
        <fullName evidence="1">Uncharacterized protein</fullName>
    </submittedName>
</protein>
<reference evidence="2" key="1">
    <citation type="submission" date="2018-07" db="EMBL/GenBank/DDBJ databases">
        <authorList>
            <person name="Safronova V.I."/>
            <person name="Chirak E.R."/>
            <person name="Sazanova A.L."/>
        </authorList>
    </citation>
    <scope>NUCLEOTIDE SEQUENCE [LARGE SCALE GENOMIC DNA]</scope>
    <source>
        <strain evidence="2">RCAM04685</strain>
    </source>
</reference>
<dbReference type="AlphaFoldDB" id="A0A370LCM6"/>
<organism evidence="1 2">
    <name type="scientific">Bosea caraganae</name>
    <dbReference type="NCBI Taxonomy" id="2763117"/>
    <lineage>
        <taxon>Bacteria</taxon>
        <taxon>Pseudomonadati</taxon>
        <taxon>Pseudomonadota</taxon>
        <taxon>Alphaproteobacteria</taxon>
        <taxon>Hyphomicrobiales</taxon>
        <taxon>Boseaceae</taxon>
        <taxon>Bosea</taxon>
    </lineage>
</organism>
<keyword evidence="2" id="KW-1185">Reference proteome</keyword>
<dbReference type="OrthoDB" id="8112774at2"/>
<accession>A0A370LCM6</accession>
<sequence>MHDGGGVAPSFCSDAELGYLRSRTAFAPGAPLLLDEPYRLAHLPLVAPDHPGVIPRQGGKFYEMGSHPTVYSLVLPVDDAELRRSDAFLELEGELKAAPFAGKIAWDILSKRAGKLHATICGSLGIGEPPAITAGQRGALQAFGPVAVELRGLFSGNINRGRLYLRAYPERRDGANSFQMIQSAMGRPQTDLYVVGLYNLTDDLDAAEALALADILARWWERPLLRLKARELWLLGARDDLVLDAEITERLPLGENLHDRPAPARP</sequence>
<dbReference type="Proteomes" id="UP000255207">
    <property type="component" value="Unassembled WGS sequence"/>
</dbReference>
<proteinExistence type="predicted"/>
<gene>
    <name evidence="1" type="ORF">DWE98_03475</name>
</gene>
<name>A0A370LCM6_9HYPH</name>
<evidence type="ECO:0000313" key="2">
    <source>
        <dbReference type="Proteomes" id="UP000255207"/>
    </source>
</evidence>
<dbReference type="EMBL" id="QQTP01000001">
    <property type="protein sequence ID" value="RDJ29609.1"/>
    <property type="molecule type" value="Genomic_DNA"/>
</dbReference>
<evidence type="ECO:0000313" key="1">
    <source>
        <dbReference type="EMBL" id="RDJ29609.1"/>
    </source>
</evidence>
<dbReference type="RefSeq" id="WP_114827722.1">
    <property type="nucleotide sequence ID" value="NZ_QQTO01000019.1"/>
</dbReference>
<comment type="caution">
    <text evidence="1">The sequence shown here is derived from an EMBL/GenBank/DDBJ whole genome shotgun (WGS) entry which is preliminary data.</text>
</comment>